<dbReference type="PANTHER" id="PTHR34585:SF22">
    <property type="entry name" value="HELIX-TURN-HELIX DOMAIN-CONTAINING PROTEIN"/>
    <property type="match status" value="1"/>
</dbReference>
<dbReference type="RefSeq" id="WP_110312560.1">
    <property type="nucleotide sequence ID" value="NZ_QICL01000044.1"/>
</dbReference>
<dbReference type="Proteomes" id="UP000247973">
    <property type="component" value="Unassembled WGS sequence"/>
</dbReference>
<dbReference type="SUPFAM" id="SSF46955">
    <property type="entry name" value="Putative DNA-binding domain"/>
    <property type="match status" value="1"/>
</dbReference>
<keyword evidence="3" id="KW-1185">Reference proteome</keyword>
<reference evidence="2 3" key="1">
    <citation type="submission" date="2018-03" db="EMBL/GenBank/DDBJ databases">
        <title>Genomic Encyclopedia of Archaeal and Bacterial Type Strains, Phase II (KMG-II): from individual species to whole genera.</title>
        <authorList>
            <person name="Goeker M."/>
        </authorList>
    </citation>
    <scope>NUCLEOTIDE SEQUENCE [LARGE SCALE GENOMIC DNA]</scope>
    <source>
        <strain evidence="2 3">DSM 100214</strain>
    </source>
</reference>
<dbReference type="PANTHER" id="PTHR34585">
    <property type="match status" value="1"/>
</dbReference>
<name>A0A2V3PPV1_9BACT</name>
<sequence>MEIMNQNDPRIKHAFDSLDITSGKLGELFEDYRPILNGERHITDEHLQKLIHVCDRTLQDYRSNGLLPYFKFTKKVMYRESDVEKMLQKAYIEAWR</sequence>
<organism evidence="2 3">
    <name type="scientific">Dysgonomonas alginatilytica</name>
    <dbReference type="NCBI Taxonomy" id="1605892"/>
    <lineage>
        <taxon>Bacteria</taxon>
        <taxon>Pseudomonadati</taxon>
        <taxon>Bacteroidota</taxon>
        <taxon>Bacteroidia</taxon>
        <taxon>Bacteroidales</taxon>
        <taxon>Dysgonomonadaceae</taxon>
        <taxon>Dysgonomonas</taxon>
    </lineage>
</organism>
<dbReference type="InterPro" id="IPR009061">
    <property type="entry name" value="DNA-bd_dom_put_sf"/>
</dbReference>
<dbReference type="OrthoDB" id="961769at2"/>
<comment type="caution">
    <text evidence="2">The sequence shown here is derived from an EMBL/GenBank/DDBJ whole genome shotgun (WGS) entry which is preliminary data.</text>
</comment>
<protein>
    <submittedName>
        <fullName evidence="2">Helix-turn-helix protein</fullName>
    </submittedName>
</protein>
<feature type="domain" description="Helix-turn-helix" evidence="1">
    <location>
        <begin position="45"/>
        <end position="89"/>
    </location>
</feature>
<accession>A0A2V3PPV1</accession>
<evidence type="ECO:0000313" key="2">
    <source>
        <dbReference type="EMBL" id="PXV58809.1"/>
    </source>
</evidence>
<dbReference type="AlphaFoldDB" id="A0A2V3PPV1"/>
<dbReference type="Pfam" id="PF12728">
    <property type="entry name" value="HTH_17"/>
    <property type="match status" value="1"/>
</dbReference>
<evidence type="ECO:0000313" key="3">
    <source>
        <dbReference type="Proteomes" id="UP000247973"/>
    </source>
</evidence>
<evidence type="ECO:0000259" key="1">
    <source>
        <dbReference type="Pfam" id="PF12728"/>
    </source>
</evidence>
<dbReference type="InterPro" id="IPR041657">
    <property type="entry name" value="HTH_17"/>
</dbReference>
<gene>
    <name evidence="2" type="ORF">CLV62_14421</name>
</gene>
<dbReference type="EMBL" id="QICL01000044">
    <property type="protein sequence ID" value="PXV58809.1"/>
    <property type="molecule type" value="Genomic_DNA"/>
</dbReference>
<proteinExistence type="predicted"/>